<dbReference type="OrthoDB" id="6160824at2759"/>
<feature type="domain" description="TIR" evidence="16">
    <location>
        <begin position="703"/>
        <end position="848"/>
    </location>
</feature>
<dbReference type="InterPro" id="IPR001611">
    <property type="entry name" value="Leu-rich_rpt"/>
</dbReference>
<evidence type="ECO:0000313" key="17">
    <source>
        <dbReference type="Ensembl" id="ENSCSEP00000016255.1"/>
    </source>
</evidence>
<dbReference type="GO" id="GO:0045087">
    <property type="term" value="P:innate immune response"/>
    <property type="evidence" value="ECO:0007669"/>
    <property type="project" value="UniProtKB-KW"/>
</dbReference>
<dbReference type="Gene3D" id="3.40.50.10140">
    <property type="entry name" value="Toll/interleukin-1 receptor homology (TIR) domain"/>
    <property type="match status" value="1"/>
</dbReference>
<keyword evidence="4" id="KW-0433">Leucine-rich repeat</keyword>
<evidence type="ECO:0000256" key="12">
    <source>
        <dbReference type="ARBA" id="ARBA00023180"/>
    </source>
</evidence>
<dbReference type="Gene3D" id="3.80.10.10">
    <property type="entry name" value="Ribonuclease Inhibitor"/>
    <property type="match status" value="3"/>
</dbReference>
<evidence type="ECO:0000313" key="18">
    <source>
        <dbReference type="Proteomes" id="UP000265120"/>
    </source>
</evidence>
<dbReference type="GO" id="GO:0005886">
    <property type="term" value="C:plasma membrane"/>
    <property type="evidence" value="ECO:0007669"/>
    <property type="project" value="TreeGrafter"/>
</dbReference>
<dbReference type="Ensembl" id="ENSCSET00000016460.1">
    <property type="protein sequence ID" value="ENSCSEP00000016252.1"/>
    <property type="gene ID" value="ENSCSEG00000010461.1"/>
</dbReference>
<dbReference type="SMART" id="SM00082">
    <property type="entry name" value="LRRCT"/>
    <property type="match status" value="1"/>
</dbReference>
<dbReference type="RefSeq" id="XP_008335368.1">
    <property type="nucleotide sequence ID" value="XM_008337146.2"/>
</dbReference>
<dbReference type="InterPro" id="IPR017241">
    <property type="entry name" value="Toll-like_receptor"/>
</dbReference>
<dbReference type="FunFam" id="3.80.10.10:FF:000306">
    <property type="entry name" value="Toll-like receptor 5"/>
    <property type="match status" value="1"/>
</dbReference>
<keyword evidence="11" id="KW-0675">Receptor</keyword>
<comment type="subcellular location">
    <subcellularLocation>
        <location evidence="1">Membrane</location>
        <topology evidence="1">Single-pass type I membrane protein</topology>
    </subcellularLocation>
</comment>
<feature type="chain" id="PRO_5044597007" evidence="15">
    <location>
        <begin position="21"/>
        <end position="885"/>
    </location>
</feature>
<evidence type="ECO:0000256" key="9">
    <source>
        <dbReference type="ARBA" id="ARBA00022989"/>
    </source>
</evidence>
<dbReference type="SUPFAM" id="SSF52058">
    <property type="entry name" value="L domain-like"/>
    <property type="match status" value="2"/>
</dbReference>
<dbReference type="GO" id="GO:0002224">
    <property type="term" value="P:toll-like receptor signaling pathway"/>
    <property type="evidence" value="ECO:0007669"/>
    <property type="project" value="InterPro"/>
</dbReference>
<keyword evidence="12" id="KW-0325">Glycoprotein</keyword>
<dbReference type="AlphaFoldDB" id="A0A3P8VV25"/>
<dbReference type="GO" id="GO:0004888">
    <property type="term" value="F:transmembrane signaling receptor activity"/>
    <property type="evidence" value="ECO:0007669"/>
    <property type="project" value="InterPro"/>
</dbReference>
<name>A0A3P8VV25_CYNSE</name>
<dbReference type="Proteomes" id="UP000265120">
    <property type="component" value="Unassembled WGS sequence"/>
</dbReference>
<evidence type="ECO:0000256" key="2">
    <source>
        <dbReference type="ARBA" id="ARBA00009634"/>
    </source>
</evidence>
<protein>
    <submittedName>
        <fullName evidence="17">Toll like receptor 5</fullName>
    </submittedName>
</protein>
<dbReference type="GeneID" id="103398497"/>
<evidence type="ECO:0000256" key="1">
    <source>
        <dbReference type="ARBA" id="ARBA00004479"/>
    </source>
</evidence>
<dbReference type="InterPro" id="IPR000483">
    <property type="entry name" value="Cys-rich_flank_reg_C"/>
</dbReference>
<dbReference type="InterPro" id="IPR035897">
    <property type="entry name" value="Toll_tir_struct_dom_sf"/>
</dbReference>
<evidence type="ECO:0000256" key="10">
    <source>
        <dbReference type="ARBA" id="ARBA00023136"/>
    </source>
</evidence>
<dbReference type="SUPFAM" id="SSF52200">
    <property type="entry name" value="Toll/Interleukin receptor TIR domain"/>
    <property type="match status" value="1"/>
</dbReference>
<keyword evidence="3" id="KW-0399">Innate immunity</keyword>
<dbReference type="PIRSF" id="PIRSF037595">
    <property type="entry name" value="Toll-like_receptor"/>
    <property type="match status" value="1"/>
</dbReference>
<evidence type="ECO:0000256" key="8">
    <source>
        <dbReference type="ARBA" id="ARBA00022859"/>
    </source>
</evidence>
<keyword evidence="9 14" id="KW-1133">Transmembrane helix</keyword>
<dbReference type="SMART" id="SM00255">
    <property type="entry name" value="TIR"/>
    <property type="match status" value="1"/>
</dbReference>
<evidence type="ECO:0000259" key="16">
    <source>
        <dbReference type="PROSITE" id="PS50104"/>
    </source>
</evidence>
<dbReference type="FunFam" id="3.40.50.10140:FF:000001">
    <property type="entry name" value="Toll-like receptor 2"/>
    <property type="match status" value="1"/>
</dbReference>
<keyword evidence="8" id="KW-0391">Immunity</keyword>
<keyword evidence="18" id="KW-1185">Reference proteome</keyword>
<dbReference type="Pfam" id="PF01582">
    <property type="entry name" value="TIR"/>
    <property type="match status" value="1"/>
</dbReference>
<reference evidence="17" key="1">
    <citation type="submission" date="2025-05" db="UniProtKB">
        <authorList>
            <consortium name="Ensembl"/>
        </authorList>
    </citation>
    <scope>IDENTIFICATION</scope>
</reference>
<evidence type="ECO:0000256" key="5">
    <source>
        <dbReference type="ARBA" id="ARBA00022692"/>
    </source>
</evidence>
<feature type="transmembrane region" description="Helical" evidence="14">
    <location>
        <begin position="652"/>
        <end position="675"/>
    </location>
</feature>
<keyword evidence="6 15" id="KW-0732">Signal</keyword>
<accession>A0A3P8VV25</accession>
<dbReference type="PANTHER" id="PTHR24365">
    <property type="entry name" value="TOLL-LIKE RECEPTOR"/>
    <property type="match status" value="1"/>
</dbReference>
<evidence type="ECO:0000256" key="4">
    <source>
        <dbReference type="ARBA" id="ARBA00022614"/>
    </source>
</evidence>
<evidence type="ECO:0000256" key="14">
    <source>
        <dbReference type="SAM" id="Phobius"/>
    </source>
</evidence>
<dbReference type="GO" id="GO:0006954">
    <property type="term" value="P:inflammatory response"/>
    <property type="evidence" value="ECO:0007669"/>
    <property type="project" value="UniProtKB-KW"/>
</dbReference>
<feature type="signal peptide" evidence="15">
    <location>
        <begin position="1"/>
        <end position="20"/>
    </location>
</feature>
<dbReference type="PANTHER" id="PTHR24365:SF525">
    <property type="entry name" value="TOLL-LIKE RECEPTOR 5"/>
    <property type="match status" value="1"/>
</dbReference>
<dbReference type="InterPro" id="IPR032675">
    <property type="entry name" value="LRR_dom_sf"/>
</dbReference>
<dbReference type="Ensembl" id="ENSCSET00000016463.1">
    <property type="protein sequence ID" value="ENSCSEP00000016255.1"/>
    <property type="gene ID" value="ENSCSEG00000010461.1"/>
</dbReference>
<keyword evidence="5 14" id="KW-0812">Transmembrane</keyword>
<dbReference type="InterPro" id="IPR000157">
    <property type="entry name" value="TIR_dom"/>
</dbReference>
<evidence type="ECO:0000256" key="13">
    <source>
        <dbReference type="ARBA" id="ARBA00023198"/>
    </source>
</evidence>
<dbReference type="PROSITE" id="PS51450">
    <property type="entry name" value="LRR"/>
    <property type="match status" value="2"/>
</dbReference>
<organism evidence="17 18">
    <name type="scientific">Cynoglossus semilaevis</name>
    <name type="common">Tongue sole</name>
    <dbReference type="NCBI Taxonomy" id="244447"/>
    <lineage>
        <taxon>Eukaryota</taxon>
        <taxon>Metazoa</taxon>
        <taxon>Chordata</taxon>
        <taxon>Craniata</taxon>
        <taxon>Vertebrata</taxon>
        <taxon>Euteleostomi</taxon>
        <taxon>Actinopterygii</taxon>
        <taxon>Neopterygii</taxon>
        <taxon>Teleostei</taxon>
        <taxon>Neoteleostei</taxon>
        <taxon>Acanthomorphata</taxon>
        <taxon>Carangaria</taxon>
        <taxon>Pleuronectiformes</taxon>
        <taxon>Pleuronectoidei</taxon>
        <taxon>Cynoglossidae</taxon>
        <taxon>Cynoglossinae</taxon>
        <taxon>Cynoglossus</taxon>
    </lineage>
</organism>
<dbReference type="PROSITE" id="PS50104">
    <property type="entry name" value="TIR"/>
    <property type="match status" value="1"/>
</dbReference>
<dbReference type="SMART" id="SM00369">
    <property type="entry name" value="LRR_TYP"/>
    <property type="match status" value="11"/>
</dbReference>
<dbReference type="Pfam" id="PF13855">
    <property type="entry name" value="LRR_8"/>
    <property type="match status" value="3"/>
</dbReference>
<proteinExistence type="inferred from homology"/>
<dbReference type="OMA" id="SYAQSRC"/>
<keyword evidence="7" id="KW-0677">Repeat</keyword>
<dbReference type="SMR" id="A0A3P8VV25"/>
<evidence type="ECO:0000256" key="15">
    <source>
        <dbReference type="SAM" id="SignalP"/>
    </source>
</evidence>
<sequence length="885" mass="100427">MWTLTLWLVLIGLCLQVNTGSSPCPLHGLIANCAAKRLYWVPVLPANIIALYLEFNYISDINSTSLSLYDQLQELDLGRQRVSIVIRNDAFLSQRKLVKLVLGYNVGLKLEPRAFAGLVRLQYLFLDYSTLNNSILADSYFEPLISLELLDLFGNQITLLRPGLFFTGLSKLSVLNLKLNQIERLCEEDLVGFRGKRFANMNLESNRIARMYDTSLEGCGNPFKEMAFDFLDMSTNGFNVNKTARFFEVINGTPITHLKFSGHMGKGFSHDNFPDPDKSTFESLQNSSVDYLDLSGNFIFDLKEAVFSPLKVARIIDVSKNKINQIKKKAFYGLQGSLQMLNLSSNLLGEIYSHTFADLTQLIILDLSYNHIGALGYKAFSDLPNLSWLFLSGNSLRDLGFPATLPNLEILLLDDNKLNSLSSITDIGVSSTFVDLRNNRLTNMEDVYIMMTYFRRLQKLFYSGNFIKWCSLTENSLIPYNNSLQLLILKDSSLEVIWGQGNCLDLFDNMTNLLALDMSLNSLTSLPPGIFKGLVSILEMDLSSNSLTSLQRDVFPASLEQLDLSNNFIAFPDPVTFKSLVSLQLAGNRFHCDCNLESFLLWLNATSVVTSPPETHRCEFPAALHDLPLLNYTTVVEPCEVDDEMSVQELKLALFVLSALLITAFTLGGIVYARLRGRIFVIYKKLVSRVVEGPKVAPPLEEVQYDAFLCFSNSDYMWVEAALLKKLDNNFSEENIFRCCFEARDFLPGEDHLSNIRNAVWGSRKTLCVVSKEFLKDGWCVEAFTVAQSRMLEELTDILILLVVGKVTQYQLMKYNAIRDLIQKRDYLVWPQDPQDLGWFYERLETKLLKNTKTNKLAEDRAPPVQEQNQPQDNVQLEELREVRL</sequence>
<evidence type="ECO:0000256" key="11">
    <source>
        <dbReference type="ARBA" id="ARBA00023170"/>
    </source>
</evidence>
<evidence type="ECO:0000256" key="6">
    <source>
        <dbReference type="ARBA" id="ARBA00022729"/>
    </source>
</evidence>
<evidence type="ECO:0000256" key="7">
    <source>
        <dbReference type="ARBA" id="ARBA00022737"/>
    </source>
</evidence>
<dbReference type="STRING" id="244447.ENSCSEP00000016255"/>
<comment type="similarity">
    <text evidence="2">Belongs to the Toll-like receptor family.</text>
</comment>
<keyword evidence="13" id="KW-0395">Inflammatory response</keyword>
<dbReference type="GeneTree" id="ENSGT00940000162464"/>
<keyword evidence="10 14" id="KW-0472">Membrane</keyword>
<dbReference type="InterPro" id="IPR003591">
    <property type="entry name" value="Leu-rich_rpt_typical-subtyp"/>
</dbReference>
<evidence type="ECO:0000256" key="3">
    <source>
        <dbReference type="ARBA" id="ARBA00022588"/>
    </source>
</evidence>